<feature type="transmembrane region" description="Helical" evidence="1">
    <location>
        <begin position="102"/>
        <end position="121"/>
    </location>
</feature>
<protein>
    <recommendedName>
        <fullName evidence="2">Glycosyl transferase family 1 domain-containing protein</fullName>
    </recommendedName>
</protein>
<feature type="domain" description="Glycosyl transferase family 1" evidence="2">
    <location>
        <begin position="174"/>
        <end position="330"/>
    </location>
</feature>
<evidence type="ECO:0000313" key="4">
    <source>
        <dbReference type="Proteomes" id="UP000050501"/>
    </source>
</evidence>
<organism evidence="3 4">
    <name type="scientific">Levilinea saccharolytica</name>
    <dbReference type="NCBI Taxonomy" id="229921"/>
    <lineage>
        <taxon>Bacteria</taxon>
        <taxon>Bacillati</taxon>
        <taxon>Chloroflexota</taxon>
        <taxon>Anaerolineae</taxon>
        <taxon>Anaerolineales</taxon>
        <taxon>Anaerolineaceae</taxon>
        <taxon>Levilinea</taxon>
    </lineage>
</organism>
<dbReference type="PANTHER" id="PTHR45947">
    <property type="entry name" value="SULFOQUINOVOSYL TRANSFERASE SQD2"/>
    <property type="match status" value="1"/>
</dbReference>
<comment type="caution">
    <text evidence="3">The sequence shown here is derived from an EMBL/GenBank/DDBJ whole genome shotgun (WGS) entry which is preliminary data.</text>
</comment>
<evidence type="ECO:0000313" key="3">
    <source>
        <dbReference type="EMBL" id="KPL77452.1"/>
    </source>
</evidence>
<dbReference type="InterPro" id="IPR050194">
    <property type="entry name" value="Glycosyltransferase_grp1"/>
</dbReference>
<dbReference type="Gene3D" id="3.40.50.2000">
    <property type="entry name" value="Glycogen Phosphorylase B"/>
    <property type="match status" value="2"/>
</dbReference>
<keyword evidence="1" id="KW-0812">Transmembrane</keyword>
<evidence type="ECO:0000259" key="2">
    <source>
        <dbReference type="Pfam" id="PF00534"/>
    </source>
</evidence>
<name>A0A0P6Y783_9CHLR</name>
<dbReference type="SUPFAM" id="SSF53756">
    <property type="entry name" value="UDP-Glycosyltransferase/glycogen phosphorylase"/>
    <property type="match status" value="1"/>
</dbReference>
<dbReference type="InterPro" id="IPR001296">
    <property type="entry name" value="Glyco_trans_1"/>
</dbReference>
<proteinExistence type="predicted"/>
<dbReference type="EMBL" id="LGCM01000060">
    <property type="protein sequence ID" value="KPL77452.1"/>
    <property type="molecule type" value="Genomic_DNA"/>
</dbReference>
<keyword evidence="4" id="KW-1185">Reference proteome</keyword>
<dbReference type="STRING" id="229921.ADN01_16310"/>
<dbReference type="CDD" id="cd03801">
    <property type="entry name" value="GT4_PimA-like"/>
    <property type="match status" value="1"/>
</dbReference>
<dbReference type="GO" id="GO:0016757">
    <property type="term" value="F:glycosyltransferase activity"/>
    <property type="evidence" value="ECO:0007669"/>
    <property type="project" value="InterPro"/>
</dbReference>
<sequence>MIERKLHLKSKSRNILSQIYKDANDLKFIDRKVKEYKPDIIYLWGIQPLSNAILPYFSRQNIQIVYDEGGGGLLYLTKIHNRGLYFYKNEKDSFIKNTLKEFIYLLVSLVTANLIVPHWTWPQSMRIYFNCNSALKYSQEGGVPVENARVIYSGIDVQKFPFQLREGVGSPVHILLPGRIKPIKGTKDSLDLVKELLKRGIKVKLRIVGKIQSEEYFTEIKTMIKKDGLDDVIEYLPMVPQLQLAEFYRNSDICFFPSYFQTGFSRISLEAMASGCALITYGNEGSKEIIHDHETGFVISEGNFVEAADVIVNLITDAEKYKKIVMSARRQIEQEHEFDRYIDSIEEYLVESLQADKVYAQKAHH</sequence>
<dbReference type="PANTHER" id="PTHR45947:SF3">
    <property type="entry name" value="SULFOQUINOVOSYL TRANSFERASE SQD2"/>
    <property type="match status" value="1"/>
</dbReference>
<gene>
    <name evidence="3" type="ORF">ADN01_16310</name>
</gene>
<keyword evidence="1" id="KW-1133">Transmembrane helix</keyword>
<dbReference type="Pfam" id="PF00534">
    <property type="entry name" value="Glycos_transf_1"/>
    <property type="match status" value="1"/>
</dbReference>
<accession>A0A0P6Y783</accession>
<evidence type="ECO:0000256" key="1">
    <source>
        <dbReference type="SAM" id="Phobius"/>
    </source>
</evidence>
<reference evidence="3 4" key="1">
    <citation type="submission" date="2015-07" db="EMBL/GenBank/DDBJ databases">
        <title>Genome sequence of Levilinea saccharolytica DSM 16555.</title>
        <authorList>
            <person name="Hemp J."/>
            <person name="Ward L.M."/>
            <person name="Pace L.A."/>
            <person name="Fischer W.W."/>
        </authorList>
    </citation>
    <scope>NUCLEOTIDE SEQUENCE [LARGE SCALE GENOMIC DNA]</scope>
    <source>
        <strain evidence="3 4">KIBI-1</strain>
    </source>
</reference>
<dbReference type="Proteomes" id="UP000050501">
    <property type="component" value="Unassembled WGS sequence"/>
</dbReference>
<dbReference type="AlphaFoldDB" id="A0A0P6Y783"/>
<keyword evidence="1" id="KW-0472">Membrane</keyword>